<dbReference type="OrthoDB" id="9804819at2"/>
<feature type="domain" description="ABC transporter" evidence="3">
    <location>
        <begin position="4"/>
        <end position="229"/>
    </location>
</feature>
<dbReference type="RefSeq" id="WP_071612084.1">
    <property type="nucleotide sequence ID" value="NZ_CP015756.1"/>
</dbReference>
<dbReference type="PANTHER" id="PTHR43158">
    <property type="entry name" value="SKFA PEPTIDE EXPORT ATP-BINDING PROTEIN SKFE"/>
    <property type="match status" value="1"/>
</dbReference>
<dbReference type="InterPro" id="IPR003439">
    <property type="entry name" value="ABC_transporter-like_ATP-bd"/>
</dbReference>
<evidence type="ECO:0000256" key="2">
    <source>
        <dbReference type="ARBA" id="ARBA00022840"/>
    </source>
</evidence>
<dbReference type="STRING" id="1552.A7L45_06765"/>
<gene>
    <name evidence="4" type="ORF">A7L45_06765</name>
</gene>
<dbReference type="EMBL" id="CP015756">
    <property type="protein sequence ID" value="APC39790.1"/>
    <property type="molecule type" value="Genomic_DNA"/>
</dbReference>
<dbReference type="PROSITE" id="PS50893">
    <property type="entry name" value="ABC_TRANSPORTER_2"/>
    <property type="match status" value="1"/>
</dbReference>
<evidence type="ECO:0000256" key="1">
    <source>
        <dbReference type="ARBA" id="ARBA00022741"/>
    </source>
</evidence>
<keyword evidence="2 4" id="KW-0067">ATP-binding</keyword>
<dbReference type="Gene3D" id="3.40.50.300">
    <property type="entry name" value="P-loop containing nucleotide triphosphate hydrolases"/>
    <property type="match status" value="1"/>
</dbReference>
<dbReference type="KEGG" id="ceu:A7L45_06765"/>
<name>A0A1J0GFX1_9CLOT</name>
<evidence type="ECO:0000259" key="3">
    <source>
        <dbReference type="PROSITE" id="PS50893"/>
    </source>
</evidence>
<organism evidence="4 5">
    <name type="scientific">Clostridium estertheticum subsp. estertheticum</name>
    <dbReference type="NCBI Taxonomy" id="1552"/>
    <lineage>
        <taxon>Bacteria</taxon>
        <taxon>Bacillati</taxon>
        <taxon>Bacillota</taxon>
        <taxon>Clostridia</taxon>
        <taxon>Eubacteriales</taxon>
        <taxon>Clostridiaceae</taxon>
        <taxon>Clostridium</taxon>
    </lineage>
</organism>
<evidence type="ECO:0000313" key="5">
    <source>
        <dbReference type="Proteomes" id="UP000182569"/>
    </source>
</evidence>
<dbReference type="Pfam" id="PF00005">
    <property type="entry name" value="ABC_tran"/>
    <property type="match status" value="1"/>
</dbReference>
<dbReference type="InterPro" id="IPR027417">
    <property type="entry name" value="P-loop_NTPase"/>
</dbReference>
<evidence type="ECO:0000313" key="4">
    <source>
        <dbReference type="EMBL" id="APC39790.1"/>
    </source>
</evidence>
<accession>A0A1J0GFX1</accession>
<proteinExistence type="predicted"/>
<dbReference type="GO" id="GO:0016887">
    <property type="term" value="F:ATP hydrolysis activity"/>
    <property type="evidence" value="ECO:0007669"/>
    <property type="project" value="InterPro"/>
</dbReference>
<dbReference type="SMART" id="SM00382">
    <property type="entry name" value="AAA"/>
    <property type="match status" value="1"/>
</dbReference>
<dbReference type="GO" id="GO:0005524">
    <property type="term" value="F:ATP binding"/>
    <property type="evidence" value="ECO:0007669"/>
    <property type="project" value="UniProtKB-KW"/>
</dbReference>
<dbReference type="Proteomes" id="UP000182569">
    <property type="component" value="Chromosome"/>
</dbReference>
<dbReference type="SUPFAM" id="SSF52540">
    <property type="entry name" value="P-loop containing nucleoside triphosphate hydrolases"/>
    <property type="match status" value="1"/>
</dbReference>
<dbReference type="InterPro" id="IPR003593">
    <property type="entry name" value="AAA+_ATPase"/>
</dbReference>
<sequence>MGTIKLLNVSKRYGDTFALDNISLTIEENKIYGLLGRNGAGKTTLLNIINNRIFADKGVISIDGKTLSHDKNALGNTYFMTEQNLYPQAMKVKELFKWSKEFYPNFDMTYALELSKKFELNINKRIRELSTGYASICKIINTMASGAEILMFDEPVLGLDANHRELFYKELMEGYIEKPKTIILSTHIIEEVSHLLERIVIIKDWKIINDENVEELLTKCYSVSGLNKNIDEYIKDKNCLSVDKMASYKSAVIMGNNDGIEKEEIKKLGLEVSKVELQKLFIDLTNKGEIK</sequence>
<dbReference type="PANTHER" id="PTHR43158:SF5">
    <property type="entry name" value="ABC TRANSPORTER, ATP-BINDING PROTEIN"/>
    <property type="match status" value="1"/>
</dbReference>
<keyword evidence="1" id="KW-0547">Nucleotide-binding</keyword>
<protein>
    <submittedName>
        <fullName evidence="4">Multidrug ABC transporter ATP-binding protein</fullName>
    </submittedName>
</protein>
<reference evidence="5" key="1">
    <citation type="journal article" date="2016" name="Front. Microbiol.">
        <title>Complete Genome Sequence of Clostridium estertheticum DSM 8809, a Microbe Identified in Spoiled Vacuum Packed Beef.</title>
        <authorList>
            <person name="Yu Z."/>
            <person name="Gunn L."/>
            <person name="Brennan E."/>
            <person name="Reid R."/>
            <person name="Wall P.G."/>
            <person name="Gaora O.P."/>
            <person name="Hurley D."/>
            <person name="Bolton D."/>
            <person name="Fanning S."/>
        </authorList>
    </citation>
    <scope>NUCLEOTIDE SEQUENCE [LARGE SCALE GENOMIC DNA]</scope>
    <source>
        <strain evidence="5">DSM 8809</strain>
    </source>
</reference>
<dbReference type="CDD" id="cd03230">
    <property type="entry name" value="ABC_DR_subfamily_A"/>
    <property type="match status" value="1"/>
</dbReference>
<keyword evidence="5" id="KW-1185">Reference proteome</keyword>
<dbReference type="AlphaFoldDB" id="A0A1J0GFX1"/>